<gene>
    <name evidence="1" type="ORF">RSO01_84340</name>
</gene>
<dbReference type="Proteomes" id="UP000321058">
    <property type="component" value="Unassembled WGS sequence"/>
</dbReference>
<evidence type="ECO:0000313" key="2">
    <source>
        <dbReference type="Proteomes" id="UP000321058"/>
    </source>
</evidence>
<dbReference type="EMBL" id="BKAJ01000211">
    <property type="protein sequence ID" value="GEP61268.1"/>
    <property type="molecule type" value="Genomic_DNA"/>
</dbReference>
<comment type="caution">
    <text evidence="1">The sequence shown here is derived from an EMBL/GenBank/DDBJ whole genome shotgun (WGS) entry which is preliminary data.</text>
</comment>
<organism evidence="1 2">
    <name type="scientific">Reyranella soli</name>
    <dbReference type="NCBI Taxonomy" id="1230389"/>
    <lineage>
        <taxon>Bacteria</taxon>
        <taxon>Pseudomonadati</taxon>
        <taxon>Pseudomonadota</taxon>
        <taxon>Alphaproteobacteria</taxon>
        <taxon>Hyphomicrobiales</taxon>
        <taxon>Reyranellaceae</taxon>
        <taxon>Reyranella</taxon>
    </lineage>
</organism>
<dbReference type="SUPFAM" id="SSF51735">
    <property type="entry name" value="NAD(P)-binding Rossmann-fold domains"/>
    <property type="match status" value="1"/>
</dbReference>
<evidence type="ECO:0000313" key="1">
    <source>
        <dbReference type="EMBL" id="GEP61268.1"/>
    </source>
</evidence>
<protein>
    <submittedName>
        <fullName evidence="1">Reductase</fullName>
    </submittedName>
</protein>
<dbReference type="AlphaFoldDB" id="A0A512NQP0"/>
<reference evidence="1 2" key="1">
    <citation type="submission" date="2019-07" db="EMBL/GenBank/DDBJ databases">
        <title>Whole genome shotgun sequence of Reyranella soli NBRC 108950.</title>
        <authorList>
            <person name="Hosoyama A."/>
            <person name="Uohara A."/>
            <person name="Ohji S."/>
            <person name="Ichikawa N."/>
        </authorList>
    </citation>
    <scope>NUCLEOTIDE SEQUENCE [LARGE SCALE GENOMIC DNA]</scope>
    <source>
        <strain evidence="1 2">NBRC 108950</strain>
    </source>
</reference>
<keyword evidence="2" id="KW-1185">Reference proteome</keyword>
<proteinExistence type="predicted"/>
<name>A0A512NQP0_9HYPH</name>
<sequence>MDREKPGQLAEAVRSGADALIDTVAFGLDHTRQLLEVQDSVGSFVVISSSSVYRDALGKTLDEARQNGFPDLPMPIPETQPTVDPGTATYSTRKVAVERALLDHATTPVTVLRPGAIHGPGSQLPREWWFVKRILDGRKAIPLAYRGRSRFHTTSVANIAALTRVVIEAPASRVLNIADPSAPSVANIAAVISQLMGYAGHFVEVPGDAYPPVLGRTPWSVPRPFVLDMKAAEGLGYAPATTYAEAVKSTCDWLVKTASDGDWRERFPGIARSPELFDYRTEDRLLAART</sequence>
<dbReference type="InterPro" id="IPR050177">
    <property type="entry name" value="Lipid_A_modif_metabolic_enz"/>
</dbReference>
<dbReference type="PANTHER" id="PTHR43245">
    <property type="entry name" value="BIFUNCTIONAL POLYMYXIN RESISTANCE PROTEIN ARNA"/>
    <property type="match status" value="1"/>
</dbReference>
<dbReference type="InterPro" id="IPR036291">
    <property type="entry name" value="NAD(P)-bd_dom_sf"/>
</dbReference>
<dbReference type="Gene3D" id="3.40.50.720">
    <property type="entry name" value="NAD(P)-binding Rossmann-like Domain"/>
    <property type="match status" value="1"/>
</dbReference>
<dbReference type="PANTHER" id="PTHR43245:SF13">
    <property type="entry name" value="UDP-D-APIOSE_UDP-D-XYLOSE SYNTHASE 2"/>
    <property type="match status" value="1"/>
</dbReference>
<accession>A0A512NQP0</accession>